<proteinExistence type="predicted"/>
<dbReference type="GeneID" id="85436491"/>
<protein>
    <submittedName>
        <fullName evidence="1">Uncharacterized protein</fullName>
    </submittedName>
</protein>
<accession>A0AAD8QEK4</accession>
<evidence type="ECO:0000313" key="1">
    <source>
        <dbReference type="EMBL" id="KAK1600714.1"/>
    </source>
</evidence>
<keyword evidence="2" id="KW-1185">Reference proteome</keyword>
<organism evidence="1 2">
    <name type="scientific">Colletotrichum navitas</name>
    <dbReference type="NCBI Taxonomy" id="681940"/>
    <lineage>
        <taxon>Eukaryota</taxon>
        <taxon>Fungi</taxon>
        <taxon>Dikarya</taxon>
        <taxon>Ascomycota</taxon>
        <taxon>Pezizomycotina</taxon>
        <taxon>Sordariomycetes</taxon>
        <taxon>Hypocreomycetidae</taxon>
        <taxon>Glomerellales</taxon>
        <taxon>Glomerellaceae</taxon>
        <taxon>Colletotrichum</taxon>
        <taxon>Colletotrichum graminicola species complex</taxon>
    </lineage>
</organism>
<sequence length="156" mass="17773">MGPNSTLCRSLTPHQITKRACSYLDRRRVDGWPGPTTFCIYFGCQLCAKEEDLQVVTEDLVIPSPSALKGYRADCLGCWLVLYHFNFLLRAHHVIFTFLLIPSRFLEMTNEKRLFTIGGMPRTKTRPICPEGFGRTGQKAICTSSFSHWMIIPITL</sequence>
<dbReference type="AlphaFoldDB" id="A0AAD8QEK4"/>
<evidence type="ECO:0000313" key="2">
    <source>
        <dbReference type="Proteomes" id="UP001230504"/>
    </source>
</evidence>
<dbReference type="RefSeq" id="XP_060421210.1">
    <property type="nucleotide sequence ID" value="XM_060552251.1"/>
</dbReference>
<reference evidence="1" key="1">
    <citation type="submission" date="2021-06" db="EMBL/GenBank/DDBJ databases">
        <title>Comparative genomics, transcriptomics and evolutionary studies reveal genomic signatures of adaptation to plant cell wall in hemibiotrophic fungi.</title>
        <authorList>
            <consortium name="DOE Joint Genome Institute"/>
            <person name="Baroncelli R."/>
            <person name="Diaz J.F."/>
            <person name="Benocci T."/>
            <person name="Peng M."/>
            <person name="Battaglia E."/>
            <person name="Haridas S."/>
            <person name="Andreopoulos W."/>
            <person name="Labutti K."/>
            <person name="Pangilinan J."/>
            <person name="Floch G.L."/>
            <person name="Makela M.R."/>
            <person name="Henrissat B."/>
            <person name="Grigoriev I.V."/>
            <person name="Crouch J.A."/>
            <person name="De Vries R.P."/>
            <person name="Sukno S.A."/>
            <person name="Thon M.R."/>
        </authorList>
    </citation>
    <scope>NUCLEOTIDE SEQUENCE</scope>
    <source>
        <strain evidence="1">CBS 125086</strain>
    </source>
</reference>
<name>A0AAD8QEK4_9PEZI</name>
<dbReference type="EMBL" id="JAHLJV010000001">
    <property type="protein sequence ID" value="KAK1600714.1"/>
    <property type="molecule type" value="Genomic_DNA"/>
</dbReference>
<gene>
    <name evidence="1" type="ORF">LY79DRAFT_29631</name>
</gene>
<comment type="caution">
    <text evidence="1">The sequence shown here is derived from an EMBL/GenBank/DDBJ whole genome shotgun (WGS) entry which is preliminary data.</text>
</comment>
<dbReference type="Proteomes" id="UP001230504">
    <property type="component" value="Unassembled WGS sequence"/>
</dbReference>